<protein>
    <submittedName>
        <fullName evidence="2">Uncharacterized protein</fullName>
    </submittedName>
</protein>
<dbReference type="RefSeq" id="WP_170038549.1">
    <property type="nucleotide sequence ID" value="NZ_JABDTL010000002.1"/>
</dbReference>
<keyword evidence="1" id="KW-0472">Membrane</keyword>
<feature type="transmembrane region" description="Helical" evidence="1">
    <location>
        <begin position="54"/>
        <end position="71"/>
    </location>
</feature>
<keyword evidence="3" id="KW-1185">Reference proteome</keyword>
<keyword evidence="1" id="KW-1133">Transmembrane helix</keyword>
<comment type="caution">
    <text evidence="2">The sequence shown here is derived from an EMBL/GenBank/DDBJ whole genome shotgun (WGS) entry which is preliminary data.</text>
</comment>
<keyword evidence="1" id="KW-0812">Transmembrane</keyword>
<name>A0A841H677_9BACT</name>
<feature type="transmembrane region" description="Helical" evidence="1">
    <location>
        <begin position="21"/>
        <end position="42"/>
    </location>
</feature>
<dbReference type="AlphaFoldDB" id="A0A841H677"/>
<evidence type="ECO:0000313" key="2">
    <source>
        <dbReference type="EMBL" id="MBB6073478.1"/>
    </source>
</evidence>
<organism evidence="2 3">
    <name type="scientific">Longimicrobium terrae</name>
    <dbReference type="NCBI Taxonomy" id="1639882"/>
    <lineage>
        <taxon>Bacteria</taxon>
        <taxon>Pseudomonadati</taxon>
        <taxon>Gemmatimonadota</taxon>
        <taxon>Longimicrobiia</taxon>
        <taxon>Longimicrobiales</taxon>
        <taxon>Longimicrobiaceae</taxon>
        <taxon>Longimicrobium</taxon>
    </lineage>
</organism>
<sequence length="132" mass="13953">MALSRHLLVAPLAGVLIRRAVAYWVLLHLMRILITVMAAASARVPVAPADLLPGGNPLIVALTVVLGMVEARRRDEDLFLANLGYGWSTTALYLVLPALGLEAAFTAAHVGWGTLAAYAALPLAGLDVVFRS</sequence>
<evidence type="ECO:0000313" key="3">
    <source>
        <dbReference type="Proteomes" id="UP000582837"/>
    </source>
</evidence>
<feature type="transmembrane region" description="Helical" evidence="1">
    <location>
        <begin position="78"/>
        <end position="99"/>
    </location>
</feature>
<accession>A0A841H677</accession>
<dbReference type="EMBL" id="JACHIA010000025">
    <property type="protein sequence ID" value="MBB6073478.1"/>
    <property type="molecule type" value="Genomic_DNA"/>
</dbReference>
<reference evidence="2 3" key="1">
    <citation type="submission" date="2020-08" db="EMBL/GenBank/DDBJ databases">
        <title>Genomic Encyclopedia of Type Strains, Phase IV (KMG-IV): sequencing the most valuable type-strain genomes for metagenomic binning, comparative biology and taxonomic classification.</title>
        <authorList>
            <person name="Goeker M."/>
        </authorList>
    </citation>
    <scope>NUCLEOTIDE SEQUENCE [LARGE SCALE GENOMIC DNA]</scope>
    <source>
        <strain evidence="2 3">DSM 29007</strain>
    </source>
</reference>
<feature type="transmembrane region" description="Helical" evidence="1">
    <location>
        <begin position="111"/>
        <end position="130"/>
    </location>
</feature>
<dbReference type="Proteomes" id="UP000582837">
    <property type="component" value="Unassembled WGS sequence"/>
</dbReference>
<gene>
    <name evidence="2" type="ORF">HNQ61_005148</name>
</gene>
<evidence type="ECO:0000256" key="1">
    <source>
        <dbReference type="SAM" id="Phobius"/>
    </source>
</evidence>
<proteinExistence type="predicted"/>